<evidence type="ECO:0000313" key="3">
    <source>
        <dbReference type="EMBL" id="KLT44292.1"/>
    </source>
</evidence>
<protein>
    <submittedName>
        <fullName evidence="3">Uncharacterized protein</fullName>
    </submittedName>
</protein>
<organism evidence="3 4">
    <name type="scientific">Cutaneotrichosporon oleaginosum</name>
    <dbReference type="NCBI Taxonomy" id="879819"/>
    <lineage>
        <taxon>Eukaryota</taxon>
        <taxon>Fungi</taxon>
        <taxon>Dikarya</taxon>
        <taxon>Basidiomycota</taxon>
        <taxon>Agaricomycotina</taxon>
        <taxon>Tremellomycetes</taxon>
        <taxon>Trichosporonales</taxon>
        <taxon>Trichosporonaceae</taxon>
        <taxon>Cutaneotrichosporon</taxon>
    </lineage>
</organism>
<keyword evidence="2" id="KW-1133">Transmembrane helix</keyword>
<feature type="compositionally biased region" description="Basic and acidic residues" evidence="1">
    <location>
        <begin position="46"/>
        <end position="60"/>
    </location>
</feature>
<dbReference type="EMBL" id="KQ087188">
    <property type="protein sequence ID" value="KLT44292.1"/>
    <property type="molecule type" value="Genomic_DNA"/>
</dbReference>
<keyword evidence="2" id="KW-0472">Membrane</keyword>
<name>A0A0J0XT83_9TREE</name>
<feature type="transmembrane region" description="Helical" evidence="2">
    <location>
        <begin position="12"/>
        <end position="39"/>
    </location>
</feature>
<feature type="region of interest" description="Disordered" evidence="1">
    <location>
        <begin position="46"/>
        <end position="86"/>
    </location>
</feature>
<proteinExistence type="predicted"/>
<gene>
    <name evidence="3" type="ORF">CC85DRAFT_283804</name>
</gene>
<dbReference type="GeneID" id="28983111"/>
<dbReference type="Proteomes" id="UP000053611">
    <property type="component" value="Unassembled WGS sequence"/>
</dbReference>
<reference evidence="3 4" key="1">
    <citation type="submission" date="2015-03" db="EMBL/GenBank/DDBJ databases">
        <title>Genomics and transcriptomics of the oil-accumulating basidiomycete yeast T. oleaginosus allow insights into substrate utilization and the diverse evolutionary trajectories of mating systems in fungi.</title>
        <authorList>
            <consortium name="DOE Joint Genome Institute"/>
            <person name="Kourist R."/>
            <person name="Kracht O."/>
            <person name="Bracharz F."/>
            <person name="Lipzen A."/>
            <person name="Nolan M."/>
            <person name="Ohm R."/>
            <person name="Grigoriev I."/>
            <person name="Sun S."/>
            <person name="Heitman J."/>
            <person name="Bruck T."/>
            <person name="Nowrousian M."/>
        </authorList>
    </citation>
    <scope>NUCLEOTIDE SEQUENCE [LARGE SCALE GENOMIC DNA]</scope>
    <source>
        <strain evidence="3 4">IBC0246</strain>
    </source>
</reference>
<keyword evidence="2" id="KW-0812">Transmembrane</keyword>
<evidence type="ECO:0000256" key="1">
    <source>
        <dbReference type="SAM" id="MobiDB-lite"/>
    </source>
</evidence>
<accession>A0A0J0XT83</accession>
<evidence type="ECO:0000256" key="2">
    <source>
        <dbReference type="SAM" id="Phobius"/>
    </source>
</evidence>
<sequence>MPSEVKYPRPLSVLLASSLCWLYSLVVGIALGVLFYAIAHDLSRRHGRSDDFEDGRERTRGRPRSAPPRERARSLTDAPPPYPIKA</sequence>
<dbReference type="AlphaFoldDB" id="A0A0J0XT83"/>
<dbReference type="RefSeq" id="XP_018280783.1">
    <property type="nucleotide sequence ID" value="XM_018422508.1"/>
</dbReference>
<keyword evidence="4" id="KW-1185">Reference proteome</keyword>
<evidence type="ECO:0000313" key="4">
    <source>
        <dbReference type="Proteomes" id="UP000053611"/>
    </source>
</evidence>